<evidence type="ECO:0000313" key="2">
    <source>
        <dbReference type="EMBL" id="MBB6072006.1"/>
    </source>
</evidence>
<keyword evidence="1" id="KW-1133">Transmembrane helix</keyword>
<protein>
    <submittedName>
        <fullName evidence="2">F0F1-type ATP synthase assembly protein I</fullName>
    </submittedName>
</protein>
<comment type="caution">
    <text evidence="2">The sequence shown here is derived from an EMBL/GenBank/DDBJ whole genome shotgun (WGS) entry which is preliminary data.</text>
</comment>
<keyword evidence="1" id="KW-0472">Membrane</keyword>
<keyword evidence="3" id="KW-1185">Reference proteome</keyword>
<proteinExistence type="predicted"/>
<feature type="transmembrane region" description="Helical" evidence="1">
    <location>
        <begin position="20"/>
        <end position="41"/>
    </location>
</feature>
<dbReference type="Proteomes" id="UP000582837">
    <property type="component" value="Unassembled WGS sequence"/>
</dbReference>
<feature type="transmembrane region" description="Helical" evidence="1">
    <location>
        <begin position="47"/>
        <end position="68"/>
    </location>
</feature>
<evidence type="ECO:0000313" key="3">
    <source>
        <dbReference type="Proteomes" id="UP000582837"/>
    </source>
</evidence>
<accession>A0A841H246</accession>
<dbReference type="InterPro" id="IPR032820">
    <property type="entry name" value="ATPase_put"/>
</dbReference>
<evidence type="ECO:0000256" key="1">
    <source>
        <dbReference type="SAM" id="Phobius"/>
    </source>
</evidence>
<name>A0A841H246_9BACT</name>
<organism evidence="2 3">
    <name type="scientific">Longimicrobium terrae</name>
    <dbReference type="NCBI Taxonomy" id="1639882"/>
    <lineage>
        <taxon>Bacteria</taxon>
        <taxon>Pseudomonadati</taxon>
        <taxon>Gemmatimonadota</taxon>
        <taxon>Longimicrobiia</taxon>
        <taxon>Longimicrobiales</taxon>
        <taxon>Longimicrobiaceae</taxon>
        <taxon>Longimicrobium</taxon>
    </lineage>
</organism>
<keyword evidence="1" id="KW-0812">Transmembrane</keyword>
<dbReference type="AlphaFoldDB" id="A0A841H246"/>
<dbReference type="RefSeq" id="WP_170034836.1">
    <property type="nucleotide sequence ID" value="NZ_JABDTL010000001.1"/>
</dbReference>
<dbReference type="Pfam" id="PF09527">
    <property type="entry name" value="ATPase_gene1"/>
    <property type="match status" value="1"/>
</dbReference>
<reference evidence="2 3" key="1">
    <citation type="submission" date="2020-08" db="EMBL/GenBank/DDBJ databases">
        <title>Genomic Encyclopedia of Type Strains, Phase IV (KMG-IV): sequencing the most valuable type-strain genomes for metagenomic binning, comparative biology and taxonomic classification.</title>
        <authorList>
            <person name="Goeker M."/>
        </authorList>
    </citation>
    <scope>NUCLEOTIDE SEQUENCE [LARGE SCALE GENOMIC DNA]</scope>
    <source>
        <strain evidence="2 3">DSM 29007</strain>
    </source>
</reference>
<sequence length="89" mass="9333">MPADPRGPAGRGQGAGTGDLMGAGMQFAAFIAICLFLGMWLDRKLGTAPWLLIAGAALGGVGGFWMLYRTLVVAPRERDAAGSERKDRP</sequence>
<gene>
    <name evidence="2" type="ORF">HNQ61_003667</name>
</gene>
<dbReference type="EMBL" id="JACHIA010000012">
    <property type="protein sequence ID" value="MBB6072006.1"/>
    <property type="molecule type" value="Genomic_DNA"/>
</dbReference>